<sequence length="385" mass="45674">MENKLLSIVLQNYHRIENLKYVLKSLSELDFNNDDVEIIVCSYEYSDELYNKIQEYSSDISISVFFSNSSWNISKARNNCISLARGKYIVFIDADILCPVDTLNKIMDFYNNVNSECMQIGFLYGYDERTSVEYYENKDYSFYQNYLQNDKRPEMNIDYRFENDTSVLPWAFCWTAFVVVPREKLIKNNLFFDEGFTGWGAEDIEWAYRIYKSGIDIEFNRDIWAIHLPHKRDSRKNFEQNQNNYYLFLKKTNELEVEMVGGLGDIRANRLYYDMKNYFSELEEENGGRISVAECLEGDKRVLYVGVIVNTDNEINDISFSGNDIVNVYNLIGFYLPYTDNYFDVIYTMPLFDKYPEEYKKYIFRELNRLSGRIIPALSKMKDSE</sequence>
<dbReference type="Proteomes" id="UP000184394">
    <property type="component" value="Unassembled WGS sequence"/>
</dbReference>
<dbReference type="CDD" id="cd00761">
    <property type="entry name" value="Glyco_tranf_GTA_type"/>
    <property type="match status" value="1"/>
</dbReference>
<name>A0A1M7GBU0_RUMFL</name>
<keyword evidence="2" id="KW-0808">Transferase</keyword>
<dbReference type="EMBL" id="FRCT01000001">
    <property type="protein sequence ID" value="SHM13743.1"/>
    <property type="molecule type" value="Genomic_DNA"/>
</dbReference>
<accession>A0A1M7GBU0</accession>
<reference evidence="2 3" key="1">
    <citation type="submission" date="2016-11" db="EMBL/GenBank/DDBJ databases">
        <authorList>
            <person name="Jaros S."/>
            <person name="Januszkiewicz K."/>
            <person name="Wedrychowicz H."/>
        </authorList>
    </citation>
    <scope>NUCLEOTIDE SEQUENCE [LARGE SCALE GENOMIC DNA]</scope>
    <source>
        <strain evidence="2 3">Y1</strain>
    </source>
</reference>
<dbReference type="Pfam" id="PF00535">
    <property type="entry name" value="Glycos_transf_2"/>
    <property type="match status" value="1"/>
</dbReference>
<organism evidence="2 3">
    <name type="scientific">Ruminococcus flavefaciens</name>
    <dbReference type="NCBI Taxonomy" id="1265"/>
    <lineage>
        <taxon>Bacteria</taxon>
        <taxon>Bacillati</taxon>
        <taxon>Bacillota</taxon>
        <taxon>Clostridia</taxon>
        <taxon>Eubacteriales</taxon>
        <taxon>Oscillospiraceae</taxon>
        <taxon>Ruminococcus</taxon>
    </lineage>
</organism>
<dbReference type="GO" id="GO:0016740">
    <property type="term" value="F:transferase activity"/>
    <property type="evidence" value="ECO:0007669"/>
    <property type="project" value="UniProtKB-KW"/>
</dbReference>
<protein>
    <submittedName>
        <fullName evidence="2">Glycosyl transferase family 2</fullName>
    </submittedName>
</protein>
<dbReference type="SUPFAM" id="SSF53448">
    <property type="entry name" value="Nucleotide-diphospho-sugar transferases"/>
    <property type="match status" value="1"/>
</dbReference>
<evidence type="ECO:0000313" key="2">
    <source>
        <dbReference type="EMBL" id="SHM13743.1"/>
    </source>
</evidence>
<dbReference type="OrthoDB" id="1828915at2"/>
<dbReference type="PANTHER" id="PTHR22916">
    <property type="entry name" value="GLYCOSYLTRANSFERASE"/>
    <property type="match status" value="1"/>
</dbReference>
<gene>
    <name evidence="2" type="ORF">SAMN04487860_101200</name>
</gene>
<dbReference type="InterPro" id="IPR001173">
    <property type="entry name" value="Glyco_trans_2-like"/>
</dbReference>
<evidence type="ECO:0000259" key="1">
    <source>
        <dbReference type="Pfam" id="PF00535"/>
    </source>
</evidence>
<feature type="domain" description="Glycosyltransferase 2-like" evidence="1">
    <location>
        <begin position="7"/>
        <end position="145"/>
    </location>
</feature>
<dbReference type="Gene3D" id="3.90.550.10">
    <property type="entry name" value="Spore Coat Polysaccharide Biosynthesis Protein SpsA, Chain A"/>
    <property type="match status" value="1"/>
</dbReference>
<proteinExistence type="predicted"/>
<dbReference type="AlphaFoldDB" id="A0A1M7GBU0"/>
<dbReference type="InterPro" id="IPR029044">
    <property type="entry name" value="Nucleotide-diphossugar_trans"/>
</dbReference>
<evidence type="ECO:0000313" key="3">
    <source>
        <dbReference type="Proteomes" id="UP000184394"/>
    </source>
</evidence>
<dbReference type="PANTHER" id="PTHR22916:SF71">
    <property type="entry name" value="GLYCOSYL TRANSFERASE"/>
    <property type="match status" value="1"/>
</dbReference>
<dbReference type="RefSeq" id="WP_072947848.1">
    <property type="nucleotide sequence ID" value="NZ_FRCT01000001.1"/>
</dbReference>